<keyword evidence="6" id="KW-0963">Cytoplasm</keyword>
<evidence type="ECO:0000256" key="4">
    <source>
        <dbReference type="ARBA" id="ARBA00023027"/>
    </source>
</evidence>
<keyword evidence="8" id="KW-1185">Reference proteome</keyword>
<evidence type="ECO:0000256" key="3">
    <source>
        <dbReference type="ARBA" id="ARBA00022857"/>
    </source>
</evidence>
<keyword evidence="3 6" id="KW-0521">NADP</keyword>
<keyword evidence="6" id="KW-0547">Nucleotide-binding</keyword>
<dbReference type="EMBL" id="CP142149">
    <property type="protein sequence ID" value="WSE34508.1"/>
    <property type="molecule type" value="Genomic_DNA"/>
</dbReference>
<keyword evidence="6" id="KW-0067">ATP-binding</keyword>
<comment type="catalytic activity">
    <reaction evidence="5 6">
        <text>NAD(+) + ATP = ADP + NADP(+) + H(+)</text>
        <dbReference type="Rhea" id="RHEA:18629"/>
        <dbReference type="ChEBI" id="CHEBI:15378"/>
        <dbReference type="ChEBI" id="CHEBI:30616"/>
        <dbReference type="ChEBI" id="CHEBI:57540"/>
        <dbReference type="ChEBI" id="CHEBI:58349"/>
        <dbReference type="ChEBI" id="CHEBI:456216"/>
        <dbReference type="EC" id="2.7.1.23"/>
    </reaction>
</comment>
<evidence type="ECO:0000256" key="5">
    <source>
        <dbReference type="ARBA" id="ARBA00047925"/>
    </source>
</evidence>
<evidence type="ECO:0000313" key="7">
    <source>
        <dbReference type="EMBL" id="WSE34508.1"/>
    </source>
</evidence>
<sequence length="315" mass="33326">MGASEVVRVGVVAHPRKAVGASVDELVSWAARRGVELVARRGDAAQVGAEVPVVSDADFAAGVDAIVSLGGDGTMLGAMRLAVQRPVPVLGVNYGNVGFLVEIMPSELAGALERLHSGDFEIEPHSCVALEEDGATVVAFNDVVVGGAEPGATVEVDLFVDSVRFGYYRCDALILSTPTGSTAYNYAAGGPVISPAAEVLAVTPVASMSGVSRAIVLPARDVVTLRSAARSAPPVLRVDGNAWRPLDPATPLTATLRPDAAQVVRLDPERHAQRSRVKLSLLDLPLRPEQMAELLPTEMREDLERLRERRHLPER</sequence>
<dbReference type="InterPro" id="IPR016064">
    <property type="entry name" value="NAD/diacylglycerol_kinase_sf"/>
</dbReference>
<dbReference type="GO" id="GO:0016301">
    <property type="term" value="F:kinase activity"/>
    <property type="evidence" value="ECO:0007669"/>
    <property type="project" value="UniProtKB-KW"/>
</dbReference>
<keyword evidence="2 6" id="KW-0418">Kinase</keyword>
<dbReference type="SUPFAM" id="SSF111331">
    <property type="entry name" value="NAD kinase/diacylglycerol kinase-like"/>
    <property type="match status" value="1"/>
</dbReference>
<feature type="binding site" evidence="6">
    <location>
        <position position="171"/>
    </location>
    <ligand>
        <name>NAD(+)</name>
        <dbReference type="ChEBI" id="CHEBI:57540"/>
    </ligand>
</feature>
<keyword evidence="1 6" id="KW-0808">Transferase</keyword>
<accession>A0ABZ1IL78</accession>
<feature type="binding site" evidence="6">
    <location>
        <begin position="141"/>
        <end position="142"/>
    </location>
    <ligand>
        <name>NAD(+)</name>
        <dbReference type="ChEBI" id="CHEBI:57540"/>
    </ligand>
</feature>
<protein>
    <recommendedName>
        <fullName evidence="6">NAD kinase</fullName>
        <ecNumber evidence="6">2.7.1.23</ecNumber>
    </recommendedName>
    <alternativeName>
        <fullName evidence="6">ATP-dependent NAD kinase</fullName>
    </alternativeName>
</protein>
<evidence type="ECO:0000256" key="1">
    <source>
        <dbReference type="ARBA" id="ARBA00022679"/>
    </source>
</evidence>
<dbReference type="PANTHER" id="PTHR20275">
    <property type="entry name" value="NAD KINASE"/>
    <property type="match status" value="1"/>
</dbReference>
<feature type="binding site" evidence="6">
    <location>
        <position position="206"/>
    </location>
    <ligand>
        <name>NAD(+)</name>
        <dbReference type="ChEBI" id="CHEBI:57540"/>
    </ligand>
</feature>
<dbReference type="RefSeq" id="WP_326837316.1">
    <property type="nucleotide sequence ID" value="NZ_CP142149.1"/>
</dbReference>
<evidence type="ECO:0000256" key="6">
    <source>
        <dbReference type="HAMAP-Rule" id="MF_00361"/>
    </source>
</evidence>
<dbReference type="Proteomes" id="UP001330812">
    <property type="component" value="Chromosome"/>
</dbReference>
<dbReference type="Gene3D" id="3.40.50.10330">
    <property type="entry name" value="Probable inorganic polyphosphate/atp-NAD kinase, domain 1"/>
    <property type="match status" value="1"/>
</dbReference>
<dbReference type="Pfam" id="PF20143">
    <property type="entry name" value="NAD_kinase_C"/>
    <property type="match status" value="1"/>
</dbReference>
<comment type="similarity">
    <text evidence="6">Belongs to the NAD kinase family.</text>
</comment>
<gene>
    <name evidence="6" type="primary">nadK</name>
    <name evidence="7" type="ORF">VSH64_20880</name>
</gene>
<proteinExistence type="inferred from homology"/>
<reference evidence="7 8" key="1">
    <citation type="journal article" date="2015" name="Int. J. Syst. Evol. Microbiol.">
        <title>Amycolatopsis rhabdoformis sp. nov., an actinomycete isolated from a tropical forest soil.</title>
        <authorList>
            <person name="Souza W.R."/>
            <person name="Silva R.E."/>
            <person name="Goodfellow M."/>
            <person name="Busarakam K."/>
            <person name="Figueiro F.S."/>
            <person name="Ferreira D."/>
            <person name="Rodrigues-Filho E."/>
            <person name="Moraes L.A.B."/>
            <person name="Zucchi T.D."/>
        </authorList>
    </citation>
    <scope>NUCLEOTIDE SEQUENCE [LARGE SCALE GENOMIC DNA]</scope>
    <source>
        <strain evidence="7 8">NCIMB 14900</strain>
    </source>
</reference>
<dbReference type="PANTHER" id="PTHR20275:SF0">
    <property type="entry name" value="NAD KINASE"/>
    <property type="match status" value="1"/>
</dbReference>
<dbReference type="InterPro" id="IPR017437">
    <property type="entry name" value="ATP-NAD_kinase_PpnK-typ_C"/>
</dbReference>
<evidence type="ECO:0000256" key="2">
    <source>
        <dbReference type="ARBA" id="ARBA00022777"/>
    </source>
</evidence>
<organism evidence="7 8">
    <name type="scientific">Amycolatopsis rhabdoformis</name>
    <dbReference type="NCBI Taxonomy" id="1448059"/>
    <lineage>
        <taxon>Bacteria</taxon>
        <taxon>Bacillati</taxon>
        <taxon>Actinomycetota</taxon>
        <taxon>Actinomycetes</taxon>
        <taxon>Pseudonocardiales</taxon>
        <taxon>Pseudonocardiaceae</taxon>
        <taxon>Amycolatopsis</taxon>
    </lineage>
</organism>
<comment type="subcellular location">
    <subcellularLocation>
        <location evidence="6">Cytoplasm</location>
    </subcellularLocation>
</comment>
<comment type="function">
    <text evidence="6">Involved in the regulation of the intracellular balance of NAD and NADP, and is a key enzyme in the biosynthesis of NADP. Catalyzes specifically the phosphorylation on 2'-hydroxyl of the adenosine moiety of NAD to yield NADP.</text>
</comment>
<name>A0ABZ1IL78_9PSEU</name>
<dbReference type="Gene3D" id="2.60.200.30">
    <property type="entry name" value="Probable inorganic polyphosphate/atp-NAD kinase, domain 2"/>
    <property type="match status" value="1"/>
</dbReference>
<dbReference type="InterPro" id="IPR002504">
    <property type="entry name" value="NADK"/>
</dbReference>
<comment type="cofactor">
    <cofactor evidence="6">
        <name>a divalent metal cation</name>
        <dbReference type="ChEBI" id="CHEBI:60240"/>
    </cofactor>
</comment>
<dbReference type="HAMAP" id="MF_00361">
    <property type="entry name" value="NAD_kinase"/>
    <property type="match status" value="1"/>
</dbReference>
<feature type="binding site" evidence="6">
    <location>
        <position position="169"/>
    </location>
    <ligand>
        <name>NAD(+)</name>
        <dbReference type="ChEBI" id="CHEBI:57540"/>
    </ligand>
</feature>
<feature type="binding site" evidence="6">
    <location>
        <position position="241"/>
    </location>
    <ligand>
        <name>NAD(+)</name>
        <dbReference type="ChEBI" id="CHEBI:57540"/>
    </ligand>
</feature>
<dbReference type="InterPro" id="IPR017438">
    <property type="entry name" value="ATP-NAD_kinase_N"/>
</dbReference>
<dbReference type="EC" id="2.7.1.23" evidence="6"/>
<evidence type="ECO:0000313" key="8">
    <source>
        <dbReference type="Proteomes" id="UP001330812"/>
    </source>
</evidence>
<keyword evidence="4 6" id="KW-0520">NAD</keyword>
<comment type="caution">
    <text evidence="6">Lacks conserved residue(s) required for the propagation of feature annotation.</text>
</comment>
<feature type="active site" description="Proton acceptor" evidence="6">
    <location>
        <position position="72"/>
    </location>
</feature>
<feature type="binding site" evidence="6">
    <location>
        <begin position="72"/>
        <end position="73"/>
    </location>
    <ligand>
        <name>NAD(+)</name>
        <dbReference type="ChEBI" id="CHEBI:57540"/>
    </ligand>
</feature>
<dbReference type="Pfam" id="PF01513">
    <property type="entry name" value="NAD_kinase"/>
    <property type="match status" value="1"/>
</dbReference>